<comment type="caution">
    <text evidence="4">The sequence shown here is derived from an EMBL/GenBank/DDBJ whole genome shotgun (WGS) entry which is preliminary data.</text>
</comment>
<dbReference type="InterPro" id="IPR030828">
    <property type="entry name" value="HTH_TyrR"/>
</dbReference>
<dbReference type="PANTHER" id="PTHR32071">
    <property type="entry name" value="TRANSCRIPTIONAL REGULATORY PROTEIN"/>
    <property type="match status" value="1"/>
</dbReference>
<evidence type="ECO:0000256" key="2">
    <source>
        <dbReference type="ARBA" id="ARBA00022840"/>
    </source>
</evidence>
<dbReference type="Pfam" id="PF25601">
    <property type="entry name" value="AAA_lid_14"/>
    <property type="match status" value="1"/>
</dbReference>
<sequence>MQLSNIAPRFFRTSCRPYQWRRARAPTIRTRTAGAIPEPLLESELFGYDAGAFTGAKREGKPGLIELADGGSLFLDEVADLPINLQVKLLRVLQEREVMRVGGIKYKKVDFRLIAATNKDLEKLVKQNLFREDLYYRLNVIPVFIPPLRDRKEDIVPLTMFFLNKFNKKYGLFKKLAPEVIQKLLQNDWPGNIRALENAIERLIVTSDSTIITLDDLREKSDIDDAEESATKMLHEVIEETEKKMMYQALQQCKTTREMAKILGISQSAVVKKMKKHGMTKLLEEVL</sequence>
<dbReference type="Gene3D" id="1.10.10.60">
    <property type="entry name" value="Homeodomain-like"/>
    <property type="match status" value="1"/>
</dbReference>
<dbReference type="Gene3D" id="3.40.50.300">
    <property type="entry name" value="P-loop containing nucleotide triphosphate hydrolases"/>
    <property type="match status" value="1"/>
</dbReference>
<dbReference type="GO" id="GO:0006355">
    <property type="term" value="P:regulation of DNA-templated transcription"/>
    <property type="evidence" value="ECO:0007669"/>
    <property type="project" value="InterPro"/>
</dbReference>
<dbReference type="InterPro" id="IPR058031">
    <property type="entry name" value="AAA_lid_NorR"/>
</dbReference>
<dbReference type="PANTHER" id="PTHR32071:SF57">
    <property type="entry name" value="C4-DICARBOXYLATE TRANSPORT TRANSCRIPTIONAL REGULATORY PROTEIN DCTD"/>
    <property type="match status" value="1"/>
</dbReference>
<evidence type="ECO:0000313" key="4">
    <source>
        <dbReference type="EMBL" id="MBZ0155208.1"/>
    </source>
</evidence>
<keyword evidence="1" id="KW-0547">Nucleotide-binding</keyword>
<dbReference type="SUPFAM" id="SSF52540">
    <property type="entry name" value="P-loop containing nucleoside triphosphate hydrolases"/>
    <property type="match status" value="1"/>
</dbReference>
<keyword evidence="2" id="KW-0067">ATP-binding</keyword>
<dbReference type="PROSITE" id="PS00676">
    <property type="entry name" value="SIGMA54_INTERACT_2"/>
    <property type="match status" value="1"/>
</dbReference>
<dbReference type="InterPro" id="IPR009057">
    <property type="entry name" value="Homeodomain-like_sf"/>
</dbReference>
<dbReference type="Gene3D" id="1.10.8.60">
    <property type="match status" value="1"/>
</dbReference>
<name>A0A953M188_9BACT</name>
<dbReference type="InterPro" id="IPR025943">
    <property type="entry name" value="Sigma_54_int_dom_ATP-bd_2"/>
</dbReference>
<dbReference type="GO" id="GO:0005524">
    <property type="term" value="F:ATP binding"/>
    <property type="evidence" value="ECO:0007669"/>
    <property type="project" value="UniProtKB-KW"/>
</dbReference>
<dbReference type="Proteomes" id="UP000705867">
    <property type="component" value="Unassembled WGS sequence"/>
</dbReference>
<dbReference type="Pfam" id="PF18024">
    <property type="entry name" value="HTH_50"/>
    <property type="match status" value="1"/>
</dbReference>
<dbReference type="CDD" id="cd00009">
    <property type="entry name" value="AAA"/>
    <property type="match status" value="1"/>
</dbReference>
<dbReference type="PROSITE" id="PS50045">
    <property type="entry name" value="SIGMA54_INTERACT_4"/>
    <property type="match status" value="1"/>
</dbReference>
<evidence type="ECO:0000259" key="3">
    <source>
        <dbReference type="PROSITE" id="PS50045"/>
    </source>
</evidence>
<dbReference type="GO" id="GO:0003677">
    <property type="term" value="F:DNA binding"/>
    <property type="evidence" value="ECO:0007669"/>
    <property type="project" value="UniProtKB-KW"/>
</dbReference>
<reference evidence="4" key="1">
    <citation type="journal article" date="2021" name="bioRxiv">
        <title>Unraveling nitrogen, sulfur and carbon metabolic pathways and microbial community transcriptional responses to substrate deprivation and toxicity stresses in a bioreactor mimicking anoxic brackish coastal sediment conditions.</title>
        <authorList>
            <person name="Martins P.D."/>
            <person name="Echeveste M.J."/>
            <person name="Arshad A."/>
            <person name="Kurth J."/>
            <person name="Ouboter H."/>
            <person name="Jetten M.S.M."/>
            <person name="Welte C.U."/>
        </authorList>
    </citation>
    <scope>NUCLEOTIDE SEQUENCE</scope>
    <source>
        <strain evidence="4">MAG_39</strain>
    </source>
</reference>
<evidence type="ECO:0000313" key="5">
    <source>
        <dbReference type="Proteomes" id="UP000705867"/>
    </source>
</evidence>
<dbReference type="AlphaFoldDB" id="A0A953M188"/>
<dbReference type="EMBL" id="JAIOIV010000028">
    <property type="protein sequence ID" value="MBZ0155208.1"/>
    <property type="molecule type" value="Genomic_DNA"/>
</dbReference>
<dbReference type="InterPro" id="IPR027417">
    <property type="entry name" value="P-loop_NTPase"/>
</dbReference>
<dbReference type="Pfam" id="PF00158">
    <property type="entry name" value="Sigma54_activat"/>
    <property type="match status" value="1"/>
</dbReference>
<gene>
    <name evidence="4" type="ORF">K8I29_03215</name>
</gene>
<feature type="domain" description="Sigma-54 factor interaction" evidence="3">
    <location>
        <begin position="1"/>
        <end position="205"/>
    </location>
</feature>
<organism evidence="4 5">
    <name type="scientific">Candidatus Nitrobium versatile</name>
    <dbReference type="NCBI Taxonomy" id="2884831"/>
    <lineage>
        <taxon>Bacteria</taxon>
        <taxon>Pseudomonadati</taxon>
        <taxon>Nitrospirota</taxon>
        <taxon>Nitrospiria</taxon>
        <taxon>Nitrospirales</taxon>
        <taxon>Nitrospiraceae</taxon>
        <taxon>Candidatus Nitrobium</taxon>
    </lineage>
</organism>
<dbReference type="InterPro" id="IPR002078">
    <property type="entry name" value="Sigma_54_int"/>
</dbReference>
<reference evidence="4" key="2">
    <citation type="submission" date="2021-08" db="EMBL/GenBank/DDBJ databases">
        <authorList>
            <person name="Dalcin Martins P."/>
        </authorList>
    </citation>
    <scope>NUCLEOTIDE SEQUENCE</scope>
    <source>
        <strain evidence="4">MAG_39</strain>
    </source>
</reference>
<evidence type="ECO:0000256" key="1">
    <source>
        <dbReference type="ARBA" id="ARBA00022741"/>
    </source>
</evidence>
<protein>
    <submittedName>
        <fullName evidence="4">Sigma 54-interacting transcriptional regulator</fullName>
    </submittedName>
</protein>
<proteinExistence type="predicted"/>
<accession>A0A953M188</accession>
<dbReference type="SUPFAM" id="SSF46689">
    <property type="entry name" value="Homeodomain-like"/>
    <property type="match status" value="1"/>
</dbReference>